<keyword evidence="3 5" id="KW-1133">Transmembrane helix</keyword>
<feature type="transmembrane region" description="Helical" evidence="5">
    <location>
        <begin position="240"/>
        <end position="261"/>
    </location>
</feature>
<accession>A0ABZ3EEH3</accession>
<feature type="transmembrane region" description="Helical" evidence="5">
    <location>
        <begin position="333"/>
        <end position="354"/>
    </location>
</feature>
<dbReference type="Proteomes" id="UP001436297">
    <property type="component" value="Chromosome"/>
</dbReference>
<evidence type="ECO:0000313" key="8">
    <source>
        <dbReference type="Proteomes" id="UP001436297"/>
    </source>
</evidence>
<feature type="transmembrane region" description="Helical" evidence="5">
    <location>
        <begin position="397"/>
        <end position="417"/>
    </location>
</feature>
<feature type="transmembrane region" description="Helical" evidence="5">
    <location>
        <begin position="309"/>
        <end position="328"/>
    </location>
</feature>
<evidence type="ECO:0000259" key="6">
    <source>
        <dbReference type="Pfam" id="PF12698"/>
    </source>
</evidence>
<evidence type="ECO:0000256" key="2">
    <source>
        <dbReference type="ARBA" id="ARBA00022692"/>
    </source>
</evidence>
<evidence type="ECO:0000256" key="4">
    <source>
        <dbReference type="ARBA" id="ARBA00023136"/>
    </source>
</evidence>
<dbReference type="InterPro" id="IPR013525">
    <property type="entry name" value="ABC2_TM"/>
</dbReference>
<keyword evidence="2 5" id="KW-0812">Transmembrane</keyword>
<keyword evidence="4 5" id="KW-0472">Membrane</keyword>
<evidence type="ECO:0000256" key="5">
    <source>
        <dbReference type="SAM" id="Phobius"/>
    </source>
</evidence>
<organism evidence="7 8">
    <name type="scientific">Staphylococcus hsinchuensis</name>
    <dbReference type="NCBI Taxonomy" id="3051183"/>
    <lineage>
        <taxon>Bacteria</taxon>
        <taxon>Bacillati</taxon>
        <taxon>Bacillota</taxon>
        <taxon>Bacilli</taxon>
        <taxon>Bacillales</taxon>
        <taxon>Staphylococcaceae</taxon>
        <taxon>Staphylococcus</taxon>
    </lineage>
</organism>
<feature type="transmembrane region" description="Helical" evidence="5">
    <location>
        <begin position="273"/>
        <end position="297"/>
    </location>
</feature>
<dbReference type="RefSeq" id="WP_251517616.1">
    <property type="nucleotide sequence ID" value="NZ_CP128355.1"/>
</dbReference>
<protein>
    <submittedName>
        <fullName evidence="7">ABC transporter permease</fullName>
    </submittedName>
</protein>
<dbReference type="PANTHER" id="PTHR43077">
    <property type="entry name" value="TRANSPORT PERMEASE YVFS-RELATED"/>
    <property type="match status" value="1"/>
</dbReference>
<dbReference type="Pfam" id="PF12698">
    <property type="entry name" value="ABC2_membrane_3"/>
    <property type="match status" value="1"/>
</dbReference>
<evidence type="ECO:0000256" key="3">
    <source>
        <dbReference type="ARBA" id="ARBA00022989"/>
    </source>
</evidence>
<evidence type="ECO:0000313" key="7">
    <source>
        <dbReference type="EMBL" id="XAF70826.1"/>
    </source>
</evidence>
<dbReference type="PANTHER" id="PTHR43077:SF5">
    <property type="entry name" value="PHAGE INFECTION PROTEIN"/>
    <property type="match status" value="1"/>
</dbReference>
<gene>
    <name evidence="7" type="ORF">QQM35_01535</name>
</gene>
<feature type="domain" description="ABC-2 type transporter transmembrane" evidence="6">
    <location>
        <begin position="9"/>
        <end position="412"/>
    </location>
</feature>
<dbReference type="Gene3D" id="3.40.1710.10">
    <property type="entry name" value="abc type-2 transporter like domain"/>
    <property type="match status" value="1"/>
</dbReference>
<dbReference type="InterPro" id="IPR051328">
    <property type="entry name" value="T7SS_ABC-Transporter"/>
</dbReference>
<proteinExistence type="predicted"/>
<keyword evidence="8" id="KW-1185">Reference proteome</keyword>
<sequence>MNIFKSKLFWFAPVVLLLLMVIFSVAFYPAFNPKPKDLKIAIVNHDKGTKIQDKKVDIGKNLEDKLKDSDSDKVKWVSVDSEKDARKGLENQKYYGVAVLEKNFSKHAMSKTQKVAMDSKKQEMQDKVKSGEIPPAQAKQMQQKMSKSGGAQNINVKKAHIKTFVNGGGNLQTTQMASQILEKIGTNVNNQITKQGLSTLDKQHVKVDAKDIHALTNPVKVDSHKTNKVKDHQANGNAPFLMFMPVWMGSIITSVLLFYAFRTANNVGVTQRLIAAGAQIVAAIVTAFIGGFGYVYFMSGVLGFDFNDINKMAVFVSLAILGFISLILGTMSWIGMVSIPIFILLMFFSMQMVMLPKQMLPKFYQDYIVDWNPFVHYANNLREILYMGHSIEMNSTMWMFIGFMIFGIISVLLASVVKKHKGKRSEIPS</sequence>
<dbReference type="EMBL" id="CP128355">
    <property type="protein sequence ID" value="XAF70826.1"/>
    <property type="molecule type" value="Genomic_DNA"/>
</dbReference>
<comment type="subcellular location">
    <subcellularLocation>
        <location evidence="1">Membrane</location>
        <topology evidence="1">Multi-pass membrane protein</topology>
    </subcellularLocation>
</comment>
<evidence type="ECO:0000256" key="1">
    <source>
        <dbReference type="ARBA" id="ARBA00004141"/>
    </source>
</evidence>
<reference evidence="7 8" key="1">
    <citation type="journal article" date="2024" name="Pathogens">
        <title>Staphylococcus hsinchuensis sp. nov., Isolated from Soymilk.</title>
        <authorList>
            <person name="Wang Y.T."/>
            <person name="Lin Y.C."/>
            <person name="Hsieh Y.H."/>
            <person name="Lin Y.T."/>
            <person name="Hamada M."/>
            <person name="Chen C.C."/>
            <person name="Liou J.S."/>
            <person name="Lee A.Y."/>
            <person name="Zhang W.L."/>
            <person name="Chen Y.T."/>
            <person name="Huang C.H."/>
        </authorList>
    </citation>
    <scope>NUCLEOTIDE SEQUENCE [LARGE SCALE GENOMIC DNA]</scope>
    <source>
        <strain evidence="7 8">H164</strain>
    </source>
</reference>
<name>A0ABZ3EEH3_9STAP</name>